<proteinExistence type="predicted"/>
<dbReference type="InterPro" id="IPR011701">
    <property type="entry name" value="MFS"/>
</dbReference>
<dbReference type="AlphaFoldDB" id="A7E6B1"/>
<evidence type="ECO:0000313" key="9">
    <source>
        <dbReference type="Proteomes" id="UP000001312"/>
    </source>
</evidence>
<dbReference type="eggNOG" id="KOG0254">
    <property type="taxonomic scope" value="Eukaryota"/>
</dbReference>
<keyword evidence="4 6" id="KW-0472">Membrane</keyword>
<evidence type="ECO:0000256" key="3">
    <source>
        <dbReference type="ARBA" id="ARBA00022989"/>
    </source>
</evidence>
<comment type="subcellular location">
    <subcellularLocation>
        <location evidence="1">Membrane</location>
        <topology evidence="1">Multi-pass membrane protein</topology>
    </subcellularLocation>
</comment>
<dbReference type="PANTHER" id="PTHR42718:SF41">
    <property type="entry name" value="MFS TRANSPORTER OF UNKOWN SPECIFICITY (AFU_ORTHOLOGUE AFUA_5G09940)-RELATED"/>
    <property type="match status" value="1"/>
</dbReference>
<feature type="compositionally biased region" description="Polar residues" evidence="5">
    <location>
        <begin position="42"/>
        <end position="56"/>
    </location>
</feature>
<dbReference type="PROSITE" id="PS50850">
    <property type="entry name" value="MFS"/>
    <property type="match status" value="1"/>
</dbReference>
<feature type="transmembrane region" description="Helical" evidence="6">
    <location>
        <begin position="165"/>
        <end position="185"/>
    </location>
</feature>
<protein>
    <recommendedName>
        <fullName evidence="7">Major facilitator superfamily (MFS) profile domain-containing protein</fullName>
    </recommendedName>
</protein>
<dbReference type="KEGG" id="ssl:SS1G_00836"/>
<feature type="domain" description="Major facilitator superfamily (MFS) profile" evidence="7">
    <location>
        <begin position="69"/>
        <end position="211"/>
    </location>
</feature>
<evidence type="ECO:0000256" key="2">
    <source>
        <dbReference type="ARBA" id="ARBA00022692"/>
    </source>
</evidence>
<evidence type="ECO:0000256" key="5">
    <source>
        <dbReference type="SAM" id="MobiDB-lite"/>
    </source>
</evidence>
<dbReference type="Pfam" id="PF07690">
    <property type="entry name" value="MFS_1"/>
    <property type="match status" value="1"/>
</dbReference>
<dbReference type="EMBL" id="CH476621">
    <property type="protein sequence ID" value="EDN91433.1"/>
    <property type="molecule type" value="Genomic_DNA"/>
</dbReference>
<keyword evidence="2 6" id="KW-0812">Transmembrane</keyword>
<reference evidence="9" key="1">
    <citation type="journal article" date="2011" name="PLoS Genet.">
        <title>Genomic analysis of the necrotrophic fungal pathogens Sclerotinia sclerotiorum and Botrytis cinerea.</title>
        <authorList>
            <person name="Amselem J."/>
            <person name="Cuomo C.A."/>
            <person name="van Kan J.A."/>
            <person name="Viaud M."/>
            <person name="Benito E.P."/>
            <person name="Couloux A."/>
            <person name="Coutinho P.M."/>
            <person name="de Vries R.P."/>
            <person name="Dyer P.S."/>
            <person name="Fillinger S."/>
            <person name="Fournier E."/>
            <person name="Gout L."/>
            <person name="Hahn M."/>
            <person name="Kohn L."/>
            <person name="Lapalu N."/>
            <person name="Plummer K.M."/>
            <person name="Pradier J.M."/>
            <person name="Quevillon E."/>
            <person name="Sharon A."/>
            <person name="Simon A."/>
            <person name="ten Have A."/>
            <person name="Tudzynski B."/>
            <person name="Tudzynski P."/>
            <person name="Wincker P."/>
            <person name="Andrew M."/>
            <person name="Anthouard V."/>
            <person name="Beever R.E."/>
            <person name="Beffa R."/>
            <person name="Benoit I."/>
            <person name="Bouzid O."/>
            <person name="Brault B."/>
            <person name="Chen Z."/>
            <person name="Choquer M."/>
            <person name="Collemare J."/>
            <person name="Cotton P."/>
            <person name="Danchin E.G."/>
            <person name="Da Silva C."/>
            <person name="Gautier A."/>
            <person name="Giraud C."/>
            <person name="Giraud T."/>
            <person name="Gonzalez C."/>
            <person name="Grossetete S."/>
            <person name="Guldener U."/>
            <person name="Henrissat B."/>
            <person name="Howlett B.J."/>
            <person name="Kodira C."/>
            <person name="Kretschmer M."/>
            <person name="Lappartient A."/>
            <person name="Leroch M."/>
            <person name="Levis C."/>
            <person name="Mauceli E."/>
            <person name="Neuveglise C."/>
            <person name="Oeser B."/>
            <person name="Pearson M."/>
            <person name="Poulain J."/>
            <person name="Poussereau N."/>
            <person name="Quesneville H."/>
            <person name="Rascle C."/>
            <person name="Schumacher J."/>
            <person name="Segurens B."/>
            <person name="Sexton A."/>
            <person name="Silva E."/>
            <person name="Sirven C."/>
            <person name="Soanes D.M."/>
            <person name="Talbot N.J."/>
            <person name="Templeton M."/>
            <person name="Yandava C."/>
            <person name="Yarden O."/>
            <person name="Zeng Q."/>
            <person name="Rollins J.A."/>
            <person name="Lebrun M.H."/>
            <person name="Dickman M."/>
        </authorList>
    </citation>
    <scope>NUCLEOTIDE SEQUENCE [LARGE SCALE GENOMIC DNA]</scope>
    <source>
        <strain evidence="9">ATCC 18683 / 1980 / Ss-1</strain>
    </source>
</reference>
<feature type="transmembrane region" description="Helical" evidence="6">
    <location>
        <begin position="135"/>
        <end position="153"/>
    </location>
</feature>
<dbReference type="GO" id="GO:0022857">
    <property type="term" value="F:transmembrane transporter activity"/>
    <property type="evidence" value="ECO:0007669"/>
    <property type="project" value="InterPro"/>
</dbReference>
<evidence type="ECO:0000256" key="4">
    <source>
        <dbReference type="ARBA" id="ARBA00023136"/>
    </source>
</evidence>
<dbReference type="GO" id="GO:0016020">
    <property type="term" value="C:membrane"/>
    <property type="evidence" value="ECO:0007669"/>
    <property type="project" value="UniProtKB-SubCell"/>
</dbReference>
<evidence type="ECO:0000256" key="6">
    <source>
        <dbReference type="SAM" id="Phobius"/>
    </source>
</evidence>
<sequence>MKHSTSSVTEHDSGQGILPMSSHTPSAPEDSSNKESYAVSPPSANNFLENGSNTPPKSGVPSALRQNIFMIFITLTQLVQMIPLGAAINSSFAIEAALGATEAQSVWIVASYPLTQGTFVLSGCRLGAVYRHKNVFTAGCVWWTLWALCGGFSDNLISMCIVRGFCGICGGLMIPNIVVLLGITFPPGKKRNLSFGLFGAMAPVGAAGGSL</sequence>
<evidence type="ECO:0000256" key="1">
    <source>
        <dbReference type="ARBA" id="ARBA00004141"/>
    </source>
</evidence>
<dbReference type="GeneID" id="5494577"/>
<dbReference type="HOGENOM" id="CLU_1305503_0_0_1"/>
<evidence type="ECO:0000259" key="7">
    <source>
        <dbReference type="PROSITE" id="PS50850"/>
    </source>
</evidence>
<gene>
    <name evidence="8" type="ORF">SS1G_00836</name>
</gene>
<accession>A7E6B1</accession>
<keyword evidence="9" id="KW-1185">Reference proteome</keyword>
<dbReference type="SUPFAM" id="SSF103473">
    <property type="entry name" value="MFS general substrate transporter"/>
    <property type="match status" value="1"/>
</dbReference>
<keyword evidence="3 6" id="KW-1133">Transmembrane helix</keyword>
<name>A7E6B1_SCLS1</name>
<dbReference type="InParanoid" id="A7E6B1"/>
<dbReference type="Proteomes" id="UP000001312">
    <property type="component" value="Unassembled WGS sequence"/>
</dbReference>
<dbReference type="OMA" id="ISMCIVR"/>
<dbReference type="RefSeq" id="XP_001598747.1">
    <property type="nucleotide sequence ID" value="XM_001598697.1"/>
</dbReference>
<dbReference type="InterPro" id="IPR020846">
    <property type="entry name" value="MFS_dom"/>
</dbReference>
<dbReference type="InterPro" id="IPR036259">
    <property type="entry name" value="MFS_trans_sf"/>
</dbReference>
<dbReference type="Gene3D" id="1.20.1250.20">
    <property type="entry name" value="MFS general substrate transporter like domains"/>
    <property type="match status" value="1"/>
</dbReference>
<dbReference type="PANTHER" id="PTHR42718">
    <property type="entry name" value="MAJOR FACILITATOR SUPERFAMILY MULTIDRUG TRANSPORTER MFSC"/>
    <property type="match status" value="1"/>
</dbReference>
<evidence type="ECO:0000313" key="8">
    <source>
        <dbReference type="EMBL" id="EDN91433.1"/>
    </source>
</evidence>
<feature type="region of interest" description="Disordered" evidence="5">
    <location>
        <begin position="1"/>
        <end position="59"/>
    </location>
</feature>
<organism evidence="8 9">
    <name type="scientific">Sclerotinia sclerotiorum (strain ATCC 18683 / 1980 / Ss-1)</name>
    <name type="common">White mold</name>
    <name type="synonym">Whetzelinia sclerotiorum</name>
    <dbReference type="NCBI Taxonomy" id="665079"/>
    <lineage>
        <taxon>Eukaryota</taxon>
        <taxon>Fungi</taxon>
        <taxon>Dikarya</taxon>
        <taxon>Ascomycota</taxon>
        <taxon>Pezizomycotina</taxon>
        <taxon>Leotiomycetes</taxon>
        <taxon>Helotiales</taxon>
        <taxon>Sclerotiniaceae</taxon>
        <taxon>Sclerotinia</taxon>
    </lineage>
</organism>